<dbReference type="Proteomes" id="UP000320231">
    <property type="component" value="Chromosome"/>
</dbReference>
<dbReference type="GO" id="GO:1904680">
    <property type="term" value="F:peptide transmembrane transporter activity"/>
    <property type="evidence" value="ECO:0007669"/>
    <property type="project" value="TreeGrafter"/>
</dbReference>
<dbReference type="SUPFAM" id="SSF53850">
    <property type="entry name" value="Periplasmic binding protein-like II"/>
    <property type="match status" value="1"/>
</dbReference>
<reference evidence="5 6" key="1">
    <citation type="journal article" date="2019" name="Microbiol. Resour. Announc.">
        <title>Complete Genome Sequence of Halomonas sulfidaeris Strain Esulfide1 Isolated from a Metal Sulfide Rock at a Depth of 2,200 Meters, Obtained Using Nanopore Sequencing.</title>
        <authorList>
            <person name="Saito M."/>
            <person name="Nishigata A."/>
            <person name="Galipon J."/>
            <person name="Arakawa K."/>
        </authorList>
    </citation>
    <scope>NUCLEOTIDE SEQUENCE [LARGE SCALE GENOMIC DNA]</scope>
    <source>
        <strain evidence="5 6">ATCC BAA-803</strain>
    </source>
</reference>
<dbReference type="PANTHER" id="PTHR30290:SF10">
    <property type="entry name" value="PERIPLASMIC OLIGOPEPTIDE-BINDING PROTEIN-RELATED"/>
    <property type="match status" value="1"/>
</dbReference>
<evidence type="ECO:0000256" key="1">
    <source>
        <dbReference type="ARBA" id="ARBA00004196"/>
    </source>
</evidence>
<evidence type="ECO:0008006" key="7">
    <source>
        <dbReference type="Google" id="ProtNLM"/>
    </source>
</evidence>
<dbReference type="GO" id="GO:0015833">
    <property type="term" value="P:peptide transport"/>
    <property type="evidence" value="ECO:0007669"/>
    <property type="project" value="TreeGrafter"/>
</dbReference>
<dbReference type="KEGG" id="hsr:HSBAA_06630"/>
<dbReference type="InterPro" id="IPR039424">
    <property type="entry name" value="SBP_5"/>
</dbReference>
<proteinExistence type="inferred from homology"/>
<dbReference type="EMBL" id="AP019514">
    <property type="protein sequence ID" value="BBI59357.1"/>
    <property type="molecule type" value="Genomic_DNA"/>
</dbReference>
<protein>
    <recommendedName>
        <fullName evidence="7">Solute-binding protein family 5 domain-containing protein</fullName>
    </recommendedName>
</protein>
<evidence type="ECO:0000313" key="5">
    <source>
        <dbReference type="EMBL" id="BBI59357.1"/>
    </source>
</evidence>
<accession>A0A455U182</accession>
<gene>
    <name evidence="5" type="ORF">HSBAA_06630</name>
</gene>
<evidence type="ECO:0000313" key="6">
    <source>
        <dbReference type="Proteomes" id="UP000320231"/>
    </source>
</evidence>
<dbReference type="GO" id="GO:0030313">
    <property type="term" value="C:cell envelope"/>
    <property type="evidence" value="ECO:0007669"/>
    <property type="project" value="UniProtKB-SubCell"/>
</dbReference>
<name>A0A455U182_9GAMM</name>
<sequence length="126" mass="14264">MELYNSEVAVHYADIRQGDFDVARAGWIGDYNDAQNFLSLLESGVSNNYGAYSSPEFDALMSEAANTQDLEERADIMAEAETIALEDSATLPIYYYVSRNLVSPDLSGWETNIEDIHRSRWIHFDN</sequence>
<evidence type="ECO:0000256" key="2">
    <source>
        <dbReference type="ARBA" id="ARBA00005695"/>
    </source>
</evidence>
<keyword evidence="4" id="KW-0732">Signal</keyword>
<dbReference type="Gene3D" id="3.40.190.10">
    <property type="entry name" value="Periplasmic binding protein-like II"/>
    <property type="match status" value="1"/>
</dbReference>
<dbReference type="PANTHER" id="PTHR30290">
    <property type="entry name" value="PERIPLASMIC BINDING COMPONENT OF ABC TRANSPORTER"/>
    <property type="match status" value="1"/>
</dbReference>
<comment type="subcellular location">
    <subcellularLocation>
        <location evidence="1">Cell envelope</location>
    </subcellularLocation>
</comment>
<keyword evidence="3" id="KW-0813">Transport</keyword>
<dbReference type="Gene3D" id="3.10.105.10">
    <property type="entry name" value="Dipeptide-binding Protein, Domain 3"/>
    <property type="match status" value="1"/>
</dbReference>
<dbReference type="AlphaFoldDB" id="A0A455U182"/>
<organism evidence="5 6">
    <name type="scientific">Vreelandella sulfidaeris</name>
    <dbReference type="NCBI Taxonomy" id="115553"/>
    <lineage>
        <taxon>Bacteria</taxon>
        <taxon>Pseudomonadati</taxon>
        <taxon>Pseudomonadota</taxon>
        <taxon>Gammaproteobacteria</taxon>
        <taxon>Oceanospirillales</taxon>
        <taxon>Halomonadaceae</taxon>
        <taxon>Vreelandella</taxon>
    </lineage>
</organism>
<evidence type="ECO:0000256" key="3">
    <source>
        <dbReference type="ARBA" id="ARBA00022448"/>
    </source>
</evidence>
<evidence type="ECO:0000256" key="4">
    <source>
        <dbReference type="ARBA" id="ARBA00022729"/>
    </source>
</evidence>
<comment type="similarity">
    <text evidence="2">Belongs to the bacterial solute-binding protein 5 family.</text>
</comment>